<dbReference type="EMBL" id="JACBYE010000007">
    <property type="protein sequence ID" value="NYS92755.1"/>
    <property type="molecule type" value="Genomic_DNA"/>
</dbReference>
<sequence>MPVAMNESTQQNALQQGLAVGCRALGITEITADWDSVKQSFRRAWLTWDHAHTMPAIRHDLVHSSIRPALVRSKTRPGSLIASWSCEGSLRPLVREDIAPGALPDLLALVTAISLEDWIELTRSLVAGLDDHDVVHEDYSRQATSGTPEPAI</sequence>
<evidence type="ECO:0000313" key="2">
    <source>
        <dbReference type="Proteomes" id="UP000561011"/>
    </source>
</evidence>
<gene>
    <name evidence="1" type="ORF">HZZ10_04330</name>
</gene>
<proteinExistence type="predicted"/>
<name>A0A853EQ65_9MICO</name>
<evidence type="ECO:0000313" key="1">
    <source>
        <dbReference type="EMBL" id="NYS92755.1"/>
    </source>
</evidence>
<accession>A0A853EQ65</accession>
<keyword evidence="2" id="KW-1185">Reference proteome</keyword>
<protein>
    <submittedName>
        <fullName evidence="1">Uncharacterized protein</fullName>
    </submittedName>
</protein>
<reference evidence="1 2" key="1">
    <citation type="submission" date="2020-07" db="EMBL/GenBank/DDBJ databases">
        <title>MOT database genomes.</title>
        <authorList>
            <person name="Joseph S."/>
            <person name="Aduse-Opoku J."/>
            <person name="Hashim A."/>
            <person name="Wade W."/>
            <person name="Curtis M."/>
        </authorList>
    </citation>
    <scope>NUCLEOTIDE SEQUENCE [LARGE SCALE GENOMIC DNA]</scope>
    <source>
        <strain evidence="1 2">DSM 100099</strain>
    </source>
</reference>
<dbReference type="RefSeq" id="WP_179912554.1">
    <property type="nucleotide sequence ID" value="NZ_JACBYE010000007.1"/>
</dbReference>
<comment type="caution">
    <text evidence="1">The sequence shown here is derived from an EMBL/GenBank/DDBJ whole genome shotgun (WGS) entry which is preliminary data.</text>
</comment>
<dbReference type="Proteomes" id="UP000561011">
    <property type="component" value="Unassembled WGS sequence"/>
</dbReference>
<dbReference type="AlphaFoldDB" id="A0A853EQ65"/>
<organism evidence="1 2">
    <name type="scientific">Sanguibacter inulinus</name>
    <dbReference type="NCBI Taxonomy" id="60922"/>
    <lineage>
        <taxon>Bacteria</taxon>
        <taxon>Bacillati</taxon>
        <taxon>Actinomycetota</taxon>
        <taxon>Actinomycetes</taxon>
        <taxon>Micrococcales</taxon>
        <taxon>Sanguibacteraceae</taxon>
        <taxon>Sanguibacter</taxon>
    </lineage>
</organism>